<organism evidence="1 2">
    <name type="scientific">Letharia lupina</name>
    <dbReference type="NCBI Taxonomy" id="560253"/>
    <lineage>
        <taxon>Eukaryota</taxon>
        <taxon>Fungi</taxon>
        <taxon>Dikarya</taxon>
        <taxon>Ascomycota</taxon>
        <taxon>Pezizomycotina</taxon>
        <taxon>Lecanoromycetes</taxon>
        <taxon>OSLEUM clade</taxon>
        <taxon>Lecanoromycetidae</taxon>
        <taxon>Lecanorales</taxon>
        <taxon>Lecanorineae</taxon>
        <taxon>Parmeliaceae</taxon>
        <taxon>Letharia</taxon>
    </lineage>
</organism>
<reference evidence="1 2" key="1">
    <citation type="journal article" date="2020" name="Genomics">
        <title>Complete, high-quality genomes from long-read metagenomic sequencing of two wolf lichen thalli reveals enigmatic genome architecture.</title>
        <authorList>
            <person name="McKenzie S.K."/>
            <person name="Walston R.F."/>
            <person name="Allen J.L."/>
        </authorList>
    </citation>
    <scope>NUCLEOTIDE SEQUENCE [LARGE SCALE GENOMIC DNA]</scope>
    <source>
        <strain evidence="1">WasteWater1</strain>
    </source>
</reference>
<dbReference type="Proteomes" id="UP000593566">
    <property type="component" value="Unassembled WGS sequence"/>
</dbReference>
<sequence length="124" mass="14174">MINKNQCQTGIAYRPEMSLIRLAVRIGGSLGASSYRRELNKKRFQEDYFRYKVATISSTYIPTSKSQVIFTQKEGNGKEKLFIDEVLYNGSSWTYRLRRGDTKGEGVLKNSFAETDLSEKASVR</sequence>
<evidence type="ECO:0000313" key="1">
    <source>
        <dbReference type="EMBL" id="KAF6221683.1"/>
    </source>
</evidence>
<proteinExistence type="predicted"/>
<gene>
    <name evidence="1" type="ORF">HO133_001651</name>
</gene>
<dbReference type="GeneID" id="59330065"/>
<dbReference type="AlphaFoldDB" id="A0A8H6CDR9"/>
<name>A0A8H6CDR9_9LECA</name>
<keyword evidence="2" id="KW-1185">Reference proteome</keyword>
<dbReference type="EMBL" id="JACCJB010000013">
    <property type="protein sequence ID" value="KAF6221683.1"/>
    <property type="molecule type" value="Genomic_DNA"/>
</dbReference>
<evidence type="ECO:0000313" key="2">
    <source>
        <dbReference type="Proteomes" id="UP000593566"/>
    </source>
</evidence>
<dbReference type="RefSeq" id="XP_037151118.1">
    <property type="nucleotide sequence ID" value="XM_037292579.1"/>
</dbReference>
<comment type="caution">
    <text evidence="1">The sequence shown here is derived from an EMBL/GenBank/DDBJ whole genome shotgun (WGS) entry which is preliminary data.</text>
</comment>
<accession>A0A8H6CDR9</accession>
<protein>
    <submittedName>
        <fullName evidence="1">Uncharacterized protein</fullName>
    </submittedName>
</protein>